<comment type="caution">
    <text evidence="1">The sequence shown here is derived from an EMBL/GenBank/DDBJ whole genome shotgun (WGS) entry which is preliminary data.</text>
</comment>
<protein>
    <submittedName>
        <fullName evidence="1">Uncharacterized protein</fullName>
    </submittedName>
</protein>
<dbReference type="AlphaFoldDB" id="A0A1J5P891"/>
<evidence type="ECO:0000313" key="1">
    <source>
        <dbReference type="EMBL" id="OIQ67801.1"/>
    </source>
</evidence>
<name>A0A1J5P891_9ZZZZ</name>
<sequence length="91" mass="9677">MRVKNLQCGVFLRQVAQDRNQGCVLENIGMVAGMKGVAITEHASMLTATAGPSWILARRTATRKPGRPVFENVSSKAVLHRTTACTAGAAP</sequence>
<accession>A0A1J5P891</accession>
<reference evidence="1" key="1">
    <citation type="submission" date="2016-10" db="EMBL/GenBank/DDBJ databases">
        <title>Sequence of Gallionella enrichment culture.</title>
        <authorList>
            <person name="Poehlein A."/>
            <person name="Muehling M."/>
            <person name="Daniel R."/>
        </authorList>
    </citation>
    <scope>NUCLEOTIDE SEQUENCE</scope>
</reference>
<dbReference type="EMBL" id="MLJW01005696">
    <property type="protein sequence ID" value="OIQ67801.1"/>
    <property type="molecule type" value="Genomic_DNA"/>
</dbReference>
<gene>
    <name evidence="1" type="ORF">GALL_506170</name>
</gene>
<organism evidence="1">
    <name type="scientific">mine drainage metagenome</name>
    <dbReference type="NCBI Taxonomy" id="410659"/>
    <lineage>
        <taxon>unclassified sequences</taxon>
        <taxon>metagenomes</taxon>
        <taxon>ecological metagenomes</taxon>
    </lineage>
</organism>
<proteinExistence type="predicted"/>